<reference evidence="4 5" key="1">
    <citation type="submission" date="2019-03" db="EMBL/GenBank/DDBJ databases">
        <title>Genomic Encyclopedia of Type Strains, Phase IV (KMG-IV): sequencing the most valuable type-strain genomes for metagenomic binning, comparative biology and taxonomic classification.</title>
        <authorList>
            <person name="Goeker M."/>
        </authorList>
    </citation>
    <scope>NUCLEOTIDE SEQUENCE [LARGE SCALE GENOMIC DNA]</scope>
    <source>
        <strain evidence="4 5">DSM 20467</strain>
    </source>
</reference>
<dbReference type="EMBL" id="SMAA01000003">
    <property type="protein sequence ID" value="TCS80887.1"/>
    <property type="molecule type" value="Genomic_DNA"/>
</dbReference>
<dbReference type="Proteomes" id="UP000295188">
    <property type="component" value="Unassembled WGS sequence"/>
</dbReference>
<proteinExistence type="predicted"/>
<dbReference type="Pfam" id="PF10646">
    <property type="entry name" value="Germane"/>
    <property type="match status" value="1"/>
</dbReference>
<feature type="signal peptide" evidence="2">
    <location>
        <begin position="1"/>
        <end position="20"/>
    </location>
</feature>
<sequence>MKQIKTVLAVFLVLSVVLVAGCSSNTDNKEQAGQQNGQITANDQAKPEKAAPDKKAAKNIKMTVYFPDENGQKLIAAERTLDISTDDKYTAAIKALLQGPKKGEGIAIIPAGTKLLGVTVNKDGLAEVNFDNTFVKKFSGGSTGEIMLVGSITDTLTNFSEVKTVRFLVDGKPLETLSGHLDLTTPVTRMQNIL</sequence>
<dbReference type="SMART" id="SM00909">
    <property type="entry name" value="Germane"/>
    <property type="match status" value="1"/>
</dbReference>
<evidence type="ECO:0000256" key="2">
    <source>
        <dbReference type="SAM" id="SignalP"/>
    </source>
</evidence>
<feature type="compositionally biased region" description="Basic and acidic residues" evidence="1">
    <location>
        <begin position="45"/>
        <end position="55"/>
    </location>
</feature>
<protein>
    <submittedName>
        <fullName evidence="4">Sporulation and spore germination protein</fullName>
    </submittedName>
</protein>
<evidence type="ECO:0000313" key="5">
    <source>
        <dbReference type="Proteomes" id="UP000295188"/>
    </source>
</evidence>
<accession>A0A4R3KCP2</accession>
<gene>
    <name evidence="4" type="ORF">EDC37_10356</name>
</gene>
<dbReference type="InterPro" id="IPR019606">
    <property type="entry name" value="GerMN"/>
</dbReference>
<dbReference type="AlphaFoldDB" id="A0A4R3KCP2"/>
<dbReference type="OrthoDB" id="9809406at2"/>
<feature type="region of interest" description="Disordered" evidence="1">
    <location>
        <begin position="27"/>
        <end position="55"/>
    </location>
</feature>
<evidence type="ECO:0000313" key="4">
    <source>
        <dbReference type="EMBL" id="TCS80887.1"/>
    </source>
</evidence>
<evidence type="ECO:0000256" key="1">
    <source>
        <dbReference type="SAM" id="MobiDB-lite"/>
    </source>
</evidence>
<dbReference type="RefSeq" id="WP_132547565.1">
    <property type="nucleotide sequence ID" value="NZ_SMAA01000003.1"/>
</dbReference>
<feature type="domain" description="GerMN" evidence="3">
    <location>
        <begin position="89"/>
        <end position="178"/>
    </location>
</feature>
<feature type="compositionally biased region" description="Polar residues" evidence="1">
    <location>
        <begin position="27"/>
        <end position="43"/>
    </location>
</feature>
<keyword evidence="5" id="KW-1185">Reference proteome</keyword>
<dbReference type="PROSITE" id="PS51257">
    <property type="entry name" value="PROKAR_LIPOPROTEIN"/>
    <property type="match status" value="1"/>
</dbReference>
<evidence type="ECO:0000259" key="3">
    <source>
        <dbReference type="SMART" id="SM00909"/>
    </source>
</evidence>
<comment type="caution">
    <text evidence="4">The sequence shown here is derived from an EMBL/GenBank/DDBJ whole genome shotgun (WGS) entry which is preliminary data.</text>
</comment>
<name>A0A4R3KCP2_9FIRM</name>
<feature type="chain" id="PRO_5039202448" evidence="2">
    <location>
        <begin position="21"/>
        <end position="194"/>
    </location>
</feature>
<organism evidence="4 5">
    <name type="scientific">Pectinatus cerevisiiphilus</name>
    <dbReference type="NCBI Taxonomy" id="86956"/>
    <lineage>
        <taxon>Bacteria</taxon>
        <taxon>Bacillati</taxon>
        <taxon>Bacillota</taxon>
        <taxon>Negativicutes</taxon>
        <taxon>Selenomonadales</taxon>
        <taxon>Selenomonadaceae</taxon>
        <taxon>Pectinatus</taxon>
    </lineage>
</organism>
<keyword evidence="2" id="KW-0732">Signal</keyword>